<dbReference type="Pfam" id="PF04464">
    <property type="entry name" value="Glyphos_transf"/>
    <property type="match status" value="1"/>
</dbReference>
<keyword evidence="4 8" id="KW-0808">Transferase</keyword>
<evidence type="ECO:0000256" key="1">
    <source>
        <dbReference type="ARBA" id="ARBA00004202"/>
    </source>
</evidence>
<evidence type="ECO:0000256" key="5">
    <source>
        <dbReference type="ARBA" id="ARBA00022944"/>
    </source>
</evidence>
<dbReference type="Gene3D" id="3.40.50.12580">
    <property type="match status" value="1"/>
</dbReference>
<evidence type="ECO:0000256" key="3">
    <source>
        <dbReference type="ARBA" id="ARBA00022475"/>
    </source>
</evidence>
<keyword evidence="6" id="KW-0472">Membrane</keyword>
<feature type="domain" description="Glycosyltransferase 2-like" evidence="7">
    <location>
        <begin position="12"/>
        <end position="178"/>
    </location>
</feature>
<evidence type="ECO:0000313" key="8">
    <source>
        <dbReference type="EMBL" id="TQL44486.1"/>
    </source>
</evidence>
<gene>
    <name evidence="8" type="ORF">FB468_2544</name>
</gene>
<dbReference type="InterPro" id="IPR043149">
    <property type="entry name" value="TagF_N"/>
</dbReference>
<keyword evidence="9" id="KW-1185">Reference proteome</keyword>
<dbReference type="InterPro" id="IPR001173">
    <property type="entry name" value="Glyco_trans_2-like"/>
</dbReference>
<comment type="subcellular location">
    <subcellularLocation>
        <location evidence="1">Cell membrane</location>
        <topology evidence="1">Peripheral membrane protein</topology>
    </subcellularLocation>
</comment>
<evidence type="ECO:0000256" key="6">
    <source>
        <dbReference type="ARBA" id="ARBA00023136"/>
    </source>
</evidence>
<dbReference type="InterPro" id="IPR043148">
    <property type="entry name" value="TagF_C"/>
</dbReference>
<dbReference type="InterPro" id="IPR051612">
    <property type="entry name" value="Teichoic_Acid_Biosynth"/>
</dbReference>
<dbReference type="InterPro" id="IPR007554">
    <property type="entry name" value="Glycerophosphate_synth"/>
</dbReference>
<dbReference type="Gene3D" id="3.40.50.11820">
    <property type="match status" value="1"/>
</dbReference>
<dbReference type="GO" id="GO:0019350">
    <property type="term" value="P:teichoic acid biosynthetic process"/>
    <property type="evidence" value="ECO:0007669"/>
    <property type="project" value="UniProtKB-KW"/>
</dbReference>
<dbReference type="SUPFAM" id="SSF53448">
    <property type="entry name" value="Nucleotide-diphospho-sugar transferases"/>
    <property type="match status" value="1"/>
</dbReference>
<evidence type="ECO:0000259" key="7">
    <source>
        <dbReference type="Pfam" id="PF00535"/>
    </source>
</evidence>
<dbReference type="GO" id="GO:0005886">
    <property type="term" value="C:plasma membrane"/>
    <property type="evidence" value="ECO:0007669"/>
    <property type="project" value="UniProtKB-SubCell"/>
</dbReference>
<dbReference type="EMBL" id="VFON01000001">
    <property type="protein sequence ID" value="TQL44486.1"/>
    <property type="molecule type" value="Genomic_DNA"/>
</dbReference>
<keyword evidence="5" id="KW-0777">Teichoic acid biosynthesis</keyword>
<name>A0A542Y8S3_9MICO</name>
<sequence>MPGSHTATPLVSVIVPVFNGEQFLRRCLDSVLGQSMGDLELIVVNDGSTDGTREILAEYEASDARVTAVDQPNAGQGAARNRALGQARGDFVLFVDADDFIERVTLQVTTERAVADESDLVHFDWKLYTPGVGRPGDVHYYNADPFWHKRVLVGIECDELLRVQNFYSVTKLYRRSFLDHHEIRFEEGRIYEDNPFVLQAVNRADRASLVHSPLYTIDPHPESSTRSHTDTDKHVRDHLYAVRRTFELLDRRNPRAAAYLAAYHVKKIGPYYERRIPKRFRRAYVREFVQILHDADVVIPDGTSTNAPTRLAVRLKMFERNRATLFETMVAGKNVVMPRYKRAKRWAKRIKHRNSKDSAWSSALERALAEPIMPGTITFLGLDFKYTGNSRYLFEELLEDPRFANFTIRFVTADERVPPQYRLDPASPETYTYLARTKLLLAESWIPPRVRKHRDSTWVQLWHGTPLKRMLFDSHEPRIIWNKRHHKINKYRDILNWDYLVVDSPAAAEKFETAFLFDPEKMIRSGYPRVEYLLKQRSETEPRDSVRRQLCGHDHEDKSLVLYVPTWRDVNYGRQDGDFDYEYVLDVAKLADELGEDFVVAFHDHGYLATSVATTHPRCVDASTEEIQDLLLAADAVITDYSSVLLDADALGLPTAIFAADLAQFEEYRGIYSDFRGTMRRGSEVVELVSRATAGEECDKRRASEFSNYRNSELLRKALLDVLPREKRKPAPAKPEPIVGETT</sequence>
<dbReference type="RefSeq" id="WP_141887664.1">
    <property type="nucleotide sequence ID" value="NZ_BAAAUY010000020.1"/>
</dbReference>
<dbReference type="AlphaFoldDB" id="A0A542Y8S3"/>
<comment type="similarity">
    <text evidence="2">Belongs to the CDP-glycerol glycerophosphotransferase family.</text>
</comment>
<reference evidence="8 9" key="1">
    <citation type="submission" date="2019-06" db="EMBL/GenBank/DDBJ databases">
        <title>Sequencing the genomes of 1000 actinobacteria strains.</title>
        <authorList>
            <person name="Klenk H.-P."/>
        </authorList>
    </citation>
    <scope>NUCLEOTIDE SEQUENCE [LARGE SCALE GENOMIC DNA]</scope>
    <source>
        <strain evidence="8 9">DSM 8803</strain>
    </source>
</reference>
<dbReference type="InterPro" id="IPR029044">
    <property type="entry name" value="Nucleotide-diphossugar_trans"/>
</dbReference>
<dbReference type="Proteomes" id="UP000319094">
    <property type="component" value="Unassembled WGS sequence"/>
</dbReference>
<dbReference type="OrthoDB" id="3226099at2"/>
<dbReference type="PANTHER" id="PTHR37316">
    <property type="entry name" value="TEICHOIC ACID GLYCEROL-PHOSPHATE PRIMASE"/>
    <property type="match status" value="1"/>
</dbReference>
<evidence type="ECO:0000256" key="4">
    <source>
        <dbReference type="ARBA" id="ARBA00022679"/>
    </source>
</evidence>
<dbReference type="Pfam" id="PF00535">
    <property type="entry name" value="Glycos_transf_2"/>
    <property type="match status" value="1"/>
</dbReference>
<evidence type="ECO:0000313" key="9">
    <source>
        <dbReference type="Proteomes" id="UP000319094"/>
    </source>
</evidence>
<dbReference type="GO" id="GO:0047355">
    <property type="term" value="F:CDP-glycerol glycerophosphotransferase activity"/>
    <property type="evidence" value="ECO:0007669"/>
    <property type="project" value="InterPro"/>
</dbReference>
<accession>A0A542Y8S3</accession>
<dbReference type="CDD" id="cd00761">
    <property type="entry name" value="Glyco_tranf_GTA_type"/>
    <property type="match status" value="1"/>
</dbReference>
<evidence type="ECO:0000256" key="2">
    <source>
        <dbReference type="ARBA" id="ARBA00010488"/>
    </source>
</evidence>
<dbReference type="SUPFAM" id="SSF53756">
    <property type="entry name" value="UDP-Glycosyltransferase/glycogen phosphorylase"/>
    <property type="match status" value="1"/>
</dbReference>
<dbReference type="Gene3D" id="3.90.550.10">
    <property type="entry name" value="Spore Coat Polysaccharide Biosynthesis Protein SpsA, Chain A"/>
    <property type="match status" value="1"/>
</dbReference>
<protein>
    <submittedName>
        <fullName evidence="8">CDP-glycerol glycerophosphotransferase (TagB/SpsB family)</fullName>
    </submittedName>
</protein>
<organism evidence="8 9">
    <name type="scientific">Leucobacter komagatae</name>
    <dbReference type="NCBI Taxonomy" id="55969"/>
    <lineage>
        <taxon>Bacteria</taxon>
        <taxon>Bacillati</taxon>
        <taxon>Actinomycetota</taxon>
        <taxon>Actinomycetes</taxon>
        <taxon>Micrococcales</taxon>
        <taxon>Microbacteriaceae</taxon>
        <taxon>Leucobacter</taxon>
    </lineage>
</organism>
<keyword evidence="3" id="KW-1003">Cell membrane</keyword>
<comment type="caution">
    <text evidence="8">The sequence shown here is derived from an EMBL/GenBank/DDBJ whole genome shotgun (WGS) entry which is preliminary data.</text>
</comment>
<proteinExistence type="inferred from homology"/>
<dbReference type="PANTHER" id="PTHR37316:SF3">
    <property type="entry name" value="TEICHOIC ACID GLYCEROL-PHOSPHATE TRANSFERASE"/>
    <property type="match status" value="1"/>
</dbReference>